<protein>
    <submittedName>
        <fullName evidence="2">Uncharacterized protein</fullName>
    </submittedName>
</protein>
<reference evidence="2" key="1">
    <citation type="submission" date="2016-11" db="UniProtKB">
        <authorList>
            <consortium name="WormBaseParasite"/>
        </authorList>
    </citation>
    <scope>IDENTIFICATION</scope>
</reference>
<evidence type="ECO:0000313" key="2">
    <source>
        <dbReference type="WBParaSite" id="Hba_16049"/>
    </source>
</evidence>
<dbReference type="Proteomes" id="UP000095283">
    <property type="component" value="Unplaced"/>
</dbReference>
<keyword evidence="1" id="KW-1185">Reference proteome</keyword>
<name>A0A1I7XET8_HETBA</name>
<dbReference type="AlphaFoldDB" id="A0A1I7XET8"/>
<organism evidence="1 2">
    <name type="scientific">Heterorhabditis bacteriophora</name>
    <name type="common">Entomopathogenic nematode worm</name>
    <dbReference type="NCBI Taxonomy" id="37862"/>
    <lineage>
        <taxon>Eukaryota</taxon>
        <taxon>Metazoa</taxon>
        <taxon>Ecdysozoa</taxon>
        <taxon>Nematoda</taxon>
        <taxon>Chromadorea</taxon>
        <taxon>Rhabditida</taxon>
        <taxon>Rhabditina</taxon>
        <taxon>Rhabditomorpha</taxon>
        <taxon>Strongyloidea</taxon>
        <taxon>Heterorhabditidae</taxon>
        <taxon>Heterorhabditis</taxon>
    </lineage>
</organism>
<dbReference type="WBParaSite" id="Hba_16049">
    <property type="protein sequence ID" value="Hba_16049"/>
    <property type="gene ID" value="Hba_16049"/>
</dbReference>
<accession>A0A1I7XET8</accession>
<proteinExistence type="predicted"/>
<sequence>MKTGPVPDDQSPKHFMSTFTHKIATDSVRRWTPPSRYIRCTDKFLSFV</sequence>
<evidence type="ECO:0000313" key="1">
    <source>
        <dbReference type="Proteomes" id="UP000095283"/>
    </source>
</evidence>